<proteinExistence type="predicted"/>
<reference evidence="2" key="1">
    <citation type="journal article" date="2019" name="Int. J. Syst. Evol. Microbiol.">
        <title>The Global Catalogue of Microorganisms (GCM) 10K type strain sequencing project: providing services to taxonomists for standard genome sequencing and annotation.</title>
        <authorList>
            <consortium name="The Broad Institute Genomics Platform"/>
            <consortium name="The Broad Institute Genome Sequencing Center for Infectious Disease"/>
            <person name="Wu L."/>
            <person name="Ma J."/>
        </authorList>
    </citation>
    <scope>NUCLEOTIDE SEQUENCE [LARGE SCALE GENOMIC DNA]</scope>
    <source>
        <strain evidence="2">CGMCC 1.14966</strain>
    </source>
</reference>
<evidence type="ECO:0008006" key="3">
    <source>
        <dbReference type="Google" id="ProtNLM"/>
    </source>
</evidence>
<evidence type="ECO:0000313" key="1">
    <source>
        <dbReference type="EMBL" id="GGH84288.1"/>
    </source>
</evidence>
<keyword evidence="2" id="KW-1185">Reference proteome</keyword>
<evidence type="ECO:0000313" key="2">
    <source>
        <dbReference type="Proteomes" id="UP000637774"/>
    </source>
</evidence>
<accession>A0ABQ2A4H3</accession>
<gene>
    <name evidence="1" type="ORF">GCM10011495_15860</name>
</gene>
<protein>
    <recommendedName>
        <fullName evidence="3">PhzF family phenazine biosynthesis protein</fullName>
    </recommendedName>
</protein>
<dbReference type="RefSeq" id="WP_188561521.1">
    <property type="nucleotide sequence ID" value="NZ_BMGY01000011.1"/>
</dbReference>
<comment type="caution">
    <text evidence="1">The sequence shown here is derived from an EMBL/GenBank/DDBJ whole genome shotgun (WGS) entry which is preliminary data.</text>
</comment>
<dbReference type="EMBL" id="BMGY01000011">
    <property type="protein sequence ID" value="GGH84288.1"/>
    <property type="molecule type" value="Genomic_DNA"/>
</dbReference>
<name>A0ABQ2A4H3_9BACT</name>
<organism evidence="1 2">
    <name type="scientific">Hymenobacter frigidus</name>
    <dbReference type="NCBI Taxonomy" id="1524095"/>
    <lineage>
        <taxon>Bacteria</taxon>
        <taxon>Pseudomonadati</taxon>
        <taxon>Bacteroidota</taxon>
        <taxon>Cytophagia</taxon>
        <taxon>Cytophagales</taxon>
        <taxon>Hymenobacteraceae</taxon>
        <taxon>Hymenobacter</taxon>
    </lineage>
</organism>
<dbReference type="Proteomes" id="UP000637774">
    <property type="component" value="Unassembled WGS sequence"/>
</dbReference>
<sequence>MKYSCIFKEIYQSQLGPLELLINSSNQLFAEENKKGVLVTADYEVVIKKIAPYFDWLPAGMQVESAQAWLFYLSKRNAGSEQLSFSIALQATNTVVQCGAATGQNLIAVEFENGTRQMHIGTEDEDAMAYRASISDHMPARFETLLSKYEMEVTTITACGLFTQIPVLVMGEQFYFHYIVAENPCLQSTDYPNEADASTWFAVEQSKMQLERSWRVQS</sequence>